<accession>A0A345DE56</accession>
<dbReference type="InterPro" id="IPR037026">
    <property type="entry name" value="Vgr_OB-fold_dom_sf"/>
</dbReference>
<keyword evidence="3" id="KW-1185">Reference proteome</keyword>
<evidence type="ECO:0000313" key="2">
    <source>
        <dbReference type="EMBL" id="AXF86644.1"/>
    </source>
</evidence>
<dbReference type="OrthoDB" id="4931325at2"/>
<dbReference type="Gene3D" id="6.20.150.10">
    <property type="match status" value="1"/>
</dbReference>
<sequence>MSDDLGRIDALERAVANMIRVGVVKSVEGIHAIVALGDNDSAPMQWAVRRAHNDSDGWSPAVGEQVIVLAPGGVLEDAFIDGALYRDQYPPATVNPDEHVTRYANGARLVHNNSTGDLTFEIKGTFRVVAPTGVDFKSPTFKQSGGADIGQDIAVGGDGRFGGKVTDSDGNNGA</sequence>
<dbReference type="Gene3D" id="2.40.50.230">
    <property type="entry name" value="Gp5 N-terminal domain"/>
    <property type="match status" value="1"/>
</dbReference>
<dbReference type="InterPro" id="IPR013046">
    <property type="entry name" value="GpV/Gp45"/>
</dbReference>
<feature type="domain" description="Gp5/Type VI secretion system Vgr protein OB-fold" evidence="1">
    <location>
        <begin position="39"/>
        <end position="85"/>
    </location>
</feature>
<dbReference type="KEGG" id="hyf:DTO96_102399"/>
<organism evidence="2 3">
    <name type="scientific">Ephemeroptericola cinctiostellae</name>
    <dbReference type="NCBI Taxonomy" id="2268024"/>
    <lineage>
        <taxon>Bacteria</taxon>
        <taxon>Pseudomonadati</taxon>
        <taxon>Pseudomonadota</taxon>
        <taxon>Betaproteobacteria</taxon>
        <taxon>Burkholderiales</taxon>
        <taxon>Burkholderiaceae</taxon>
        <taxon>Ephemeroptericola</taxon>
    </lineage>
</organism>
<dbReference type="Proteomes" id="UP000252182">
    <property type="component" value="Chromosome"/>
</dbReference>
<reference evidence="3" key="1">
    <citation type="submission" date="2018-07" db="EMBL/GenBank/DDBJ databases">
        <authorList>
            <person name="Kim H."/>
        </authorList>
    </citation>
    <scope>NUCLEOTIDE SEQUENCE [LARGE SCALE GENOMIC DNA]</scope>
    <source>
        <strain evidence="3">F02</strain>
    </source>
</reference>
<dbReference type="RefSeq" id="WP_114563697.1">
    <property type="nucleotide sequence ID" value="NZ_CP031124.1"/>
</dbReference>
<dbReference type="NCBIfam" id="TIGR01644">
    <property type="entry name" value="phage_P2_V"/>
    <property type="match status" value="1"/>
</dbReference>
<dbReference type="Pfam" id="PF04717">
    <property type="entry name" value="Phage_base_V"/>
    <property type="match status" value="1"/>
</dbReference>
<evidence type="ECO:0000313" key="3">
    <source>
        <dbReference type="Proteomes" id="UP000252182"/>
    </source>
</evidence>
<dbReference type="InterPro" id="IPR006531">
    <property type="entry name" value="Gp5/Vgr_OB"/>
</dbReference>
<dbReference type="EMBL" id="CP031124">
    <property type="protein sequence ID" value="AXF86644.1"/>
    <property type="molecule type" value="Genomic_DNA"/>
</dbReference>
<proteinExistence type="predicted"/>
<dbReference type="AlphaFoldDB" id="A0A345DE56"/>
<gene>
    <name evidence="2" type="ORF">DTO96_102399</name>
</gene>
<protein>
    <recommendedName>
        <fullName evidence="1">Gp5/Type VI secretion system Vgr protein OB-fold domain-containing protein</fullName>
    </recommendedName>
</protein>
<evidence type="ECO:0000259" key="1">
    <source>
        <dbReference type="Pfam" id="PF04717"/>
    </source>
</evidence>
<name>A0A345DE56_9BURK</name>